<keyword evidence="5 7" id="KW-1133">Transmembrane helix</keyword>
<dbReference type="AlphaFoldDB" id="A0A7K3WEF1"/>
<comment type="caution">
    <text evidence="9">The sequence shown here is derived from an EMBL/GenBank/DDBJ whole genome shotgun (WGS) entry which is preliminary data.</text>
</comment>
<evidence type="ECO:0000256" key="2">
    <source>
        <dbReference type="ARBA" id="ARBA00022448"/>
    </source>
</evidence>
<feature type="transmembrane region" description="Helical" evidence="7">
    <location>
        <begin position="105"/>
        <end position="128"/>
    </location>
</feature>
<feature type="transmembrane region" description="Helical" evidence="7">
    <location>
        <begin position="81"/>
        <end position="99"/>
    </location>
</feature>
<keyword evidence="2" id="KW-0813">Transport</keyword>
<evidence type="ECO:0000256" key="5">
    <source>
        <dbReference type="ARBA" id="ARBA00022989"/>
    </source>
</evidence>
<dbReference type="GO" id="GO:0005886">
    <property type="term" value="C:plasma membrane"/>
    <property type="evidence" value="ECO:0007669"/>
    <property type="project" value="UniProtKB-SubCell"/>
</dbReference>
<dbReference type="InterPro" id="IPR036259">
    <property type="entry name" value="MFS_trans_sf"/>
</dbReference>
<evidence type="ECO:0000256" key="3">
    <source>
        <dbReference type="ARBA" id="ARBA00022475"/>
    </source>
</evidence>
<feature type="transmembrane region" description="Helical" evidence="7">
    <location>
        <begin position="376"/>
        <end position="394"/>
    </location>
</feature>
<feature type="transmembrane region" description="Helical" evidence="7">
    <location>
        <begin position="307"/>
        <end position="330"/>
    </location>
</feature>
<evidence type="ECO:0000313" key="9">
    <source>
        <dbReference type="EMBL" id="NEL54875.1"/>
    </source>
</evidence>
<organism evidence="9 10">
    <name type="scientific">Goekera deserti</name>
    <dbReference type="NCBI Taxonomy" id="2497753"/>
    <lineage>
        <taxon>Bacteria</taxon>
        <taxon>Bacillati</taxon>
        <taxon>Actinomycetota</taxon>
        <taxon>Actinomycetes</taxon>
        <taxon>Geodermatophilales</taxon>
        <taxon>Geodermatophilaceae</taxon>
        <taxon>Goekera</taxon>
    </lineage>
</organism>
<dbReference type="PROSITE" id="PS50850">
    <property type="entry name" value="MFS"/>
    <property type="match status" value="1"/>
</dbReference>
<feature type="transmembrane region" description="Helical" evidence="7">
    <location>
        <begin position="282"/>
        <end position="301"/>
    </location>
</feature>
<dbReference type="Proteomes" id="UP000470470">
    <property type="component" value="Unassembled WGS sequence"/>
</dbReference>
<dbReference type="SUPFAM" id="SSF103473">
    <property type="entry name" value="MFS general substrate transporter"/>
    <property type="match status" value="1"/>
</dbReference>
<comment type="subcellular location">
    <subcellularLocation>
        <location evidence="1">Cell membrane</location>
        <topology evidence="1">Multi-pass membrane protein</topology>
    </subcellularLocation>
</comment>
<feature type="domain" description="Major facilitator superfamily (MFS) profile" evidence="8">
    <location>
        <begin position="15"/>
        <end position="399"/>
    </location>
</feature>
<evidence type="ECO:0000256" key="1">
    <source>
        <dbReference type="ARBA" id="ARBA00004651"/>
    </source>
</evidence>
<proteinExistence type="predicted"/>
<evidence type="ECO:0000313" key="10">
    <source>
        <dbReference type="Proteomes" id="UP000470470"/>
    </source>
</evidence>
<gene>
    <name evidence="9" type="ORF">G1H19_12770</name>
</gene>
<keyword evidence="10" id="KW-1185">Reference proteome</keyword>
<feature type="transmembrane region" description="Helical" evidence="7">
    <location>
        <begin position="12"/>
        <end position="32"/>
    </location>
</feature>
<sequence length="413" mass="42163">MQLHVPSRRLTGAPAFWAVAAVYLLVLVSSGVPSPLYRVYQEEFGFSSGLLTVVFAVYALALLASLLVVGALSDHIGRRPVLVVGLVVQAAGMVLFLLADGVGWLLAARVVQGFATGAMTGAFGAALMDLQARDRPLAPVVNSATPGLGLAVGAVGAGLLVEFVPAPTEWVFGVLTALFLLFAVGVLLVLPESSPRRPGARASLRPTLTVPPPQRRPFLLVMPCLAATWAFGGLAASLGPSLSAEVFGIDDHFLGTLGVAAINGTGVIASLAMRNAAPRRSLLVGALVFATGVAGTVVSLLTAWTWLYFLTAVVSGWGFGAAFLGSVAVVTQDVAPGSRAGLMSALFTFGYVSFSVPAVAAGVASGRWGLAATAEVFGVVVVLSALVAVVGLLLQQRRTAAPSLARAPADTPA</sequence>
<keyword evidence="6 7" id="KW-0472">Membrane</keyword>
<protein>
    <submittedName>
        <fullName evidence="9">MFS transporter</fullName>
    </submittedName>
</protein>
<dbReference type="GO" id="GO:0022857">
    <property type="term" value="F:transmembrane transporter activity"/>
    <property type="evidence" value="ECO:0007669"/>
    <property type="project" value="InterPro"/>
</dbReference>
<reference evidence="9 10" key="1">
    <citation type="submission" date="2020-02" db="EMBL/GenBank/DDBJ databases">
        <title>The whole genome sequence of CPCC 205119.</title>
        <authorList>
            <person name="Jiang Z."/>
        </authorList>
    </citation>
    <scope>NUCLEOTIDE SEQUENCE [LARGE SCALE GENOMIC DNA]</scope>
    <source>
        <strain evidence="9 10">CPCC 205119</strain>
    </source>
</reference>
<dbReference type="InterPro" id="IPR050171">
    <property type="entry name" value="MFS_Transporters"/>
</dbReference>
<feature type="transmembrane region" description="Helical" evidence="7">
    <location>
        <begin position="44"/>
        <end position="69"/>
    </location>
</feature>
<dbReference type="EMBL" id="JAAGWK010000018">
    <property type="protein sequence ID" value="NEL54875.1"/>
    <property type="molecule type" value="Genomic_DNA"/>
</dbReference>
<evidence type="ECO:0000256" key="7">
    <source>
        <dbReference type="SAM" id="Phobius"/>
    </source>
</evidence>
<feature type="transmembrane region" description="Helical" evidence="7">
    <location>
        <begin position="140"/>
        <end position="164"/>
    </location>
</feature>
<evidence type="ECO:0000259" key="8">
    <source>
        <dbReference type="PROSITE" id="PS50850"/>
    </source>
</evidence>
<name>A0A7K3WEF1_9ACTN</name>
<dbReference type="Gene3D" id="1.20.1250.20">
    <property type="entry name" value="MFS general substrate transporter like domains"/>
    <property type="match status" value="1"/>
</dbReference>
<feature type="transmembrane region" description="Helical" evidence="7">
    <location>
        <begin position="218"/>
        <end position="240"/>
    </location>
</feature>
<evidence type="ECO:0000256" key="4">
    <source>
        <dbReference type="ARBA" id="ARBA00022692"/>
    </source>
</evidence>
<dbReference type="Pfam" id="PF07690">
    <property type="entry name" value="MFS_1"/>
    <property type="match status" value="1"/>
</dbReference>
<keyword evidence="3" id="KW-1003">Cell membrane</keyword>
<dbReference type="InterPro" id="IPR005829">
    <property type="entry name" value="Sugar_transporter_CS"/>
</dbReference>
<dbReference type="InterPro" id="IPR020846">
    <property type="entry name" value="MFS_dom"/>
</dbReference>
<feature type="transmembrane region" description="Helical" evidence="7">
    <location>
        <begin position="170"/>
        <end position="190"/>
    </location>
</feature>
<feature type="transmembrane region" description="Helical" evidence="7">
    <location>
        <begin position="252"/>
        <end position="273"/>
    </location>
</feature>
<keyword evidence="4 7" id="KW-0812">Transmembrane</keyword>
<dbReference type="InterPro" id="IPR011701">
    <property type="entry name" value="MFS"/>
</dbReference>
<dbReference type="PROSITE" id="PS00216">
    <property type="entry name" value="SUGAR_TRANSPORT_1"/>
    <property type="match status" value="1"/>
</dbReference>
<dbReference type="PANTHER" id="PTHR23517">
    <property type="entry name" value="RESISTANCE PROTEIN MDTM, PUTATIVE-RELATED-RELATED"/>
    <property type="match status" value="1"/>
</dbReference>
<accession>A0A7K3WEF1</accession>
<feature type="transmembrane region" description="Helical" evidence="7">
    <location>
        <begin position="342"/>
        <end position="364"/>
    </location>
</feature>
<evidence type="ECO:0000256" key="6">
    <source>
        <dbReference type="ARBA" id="ARBA00023136"/>
    </source>
</evidence>